<evidence type="ECO:0000313" key="5">
    <source>
        <dbReference type="EMBL" id="MFC4595391.1"/>
    </source>
</evidence>
<dbReference type="InterPro" id="IPR040170">
    <property type="entry name" value="Cytosol_ACT"/>
</dbReference>
<dbReference type="PANTHER" id="PTHR11049:SF5">
    <property type="entry name" value="ACYL-COA THIOESTER HYDROLASE YCIA"/>
    <property type="match status" value="1"/>
</dbReference>
<dbReference type="CDD" id="cd03442">
    <property type="entry name" value="BFIT_BACH"/>
    <property type="match status" value="1"/>
</dbReference>
<comment type="caution">
    <text evidence="5">The sequence shown here is derived from an EMBL/GenBank/DDBJ whole genome shotgun (WGS) entry which is preliminary data.</text>
</comment>
<dbReference type="RefSeq" id="WP_066525796.1">
    <property type="nucleotide sequence ID" value="NZ_JBHSFZ010000030.1"/>
</dbReference>
<dbReference type="PANTHER" id="PTHR11049">
    <property type="entry name" value="ACYL COENZYME A THIOESTER HYDROLASE"/>
    <property type="match status" value="1"/>
</dbReference>
<accession>A0ABV9F0G4</accession>
<reference evidence="6" key="1">
    <citation type="journal article" date="2019" name="Int. J. Syst. Evol. Microbiol.">
        <title>The Global Catalogue of Microorganisms (GCM) 10K type strain sequencing project: providing services to taxonomists for standard genome sequencing and annotation.</title>
        <authorList>
            <consortium name="The Broad Institute Genomics Platform"/>
            <consortium name="The Broad Institute Genome Sequencing Center for Infectious Disease"/>
            <person name="Wu L."/>
            <person name="Ma J."/>
        </authorList>
    </citation>
    <scope>NUCLEOTIDE SEQUENCE [LARGE SCALE GENOMIC DNA]</scope>
    <source>
        <strain evidence="6">NBRC 103632</strain>
    </source>
</reference>
<dbReference type="Gene3D" id="3.10.129.10">
    <property type="entry name" value="Hotdog Thioesterase"/>
    <property type="match status" value="1"/>
</dbReference>
<gene>
    <name evidence="5" type="ORF">ACFO3E_14485</name>
</gene>
<dbReference type="InterPro" id="IPR033120">
    <property type="entry name" value="HOTDOG_ACOT"/>
</dbReference>
<keyword evidence="2 3" id="KW-0378">Hydrolase</keyword>
<dbReference type="SUPFAM" id="SSF54637">
    <property type="entry name" value="Thioesterase/thiol ester dehydrase-isomerase"/>
    <property type="match status" value="1"/>
</dbReference>
<dbReference type="EC" id="3.1.2.20" evidence="5"/>
<dbReference type="InterPro" id="IPR029069">
    <property type="entry name" value="HotDog_dom_sf"/>
</dbReference>
<evidence type="ECO:0000256" key="1">
    <source>
        <dbReference type="ARBA" id="ARBA00010458"/>
    </source>
</evidence>
<proteinExistence type="inferred from homology"/>
<dbReference type="GO" id="GO:0047617">
    <property type="term" value="F:fatty acyl-CoA hydrolase activity"/>
    <property type="evidence" value="ECO:0007669"/>
    <property type="project" value="UniProtKB-EC"/>
</dbReference>
<dbReference type="EMBL" id="JBHSFZ010000030">
    <property type="protein sequence ID" value="MFC4595391.1"/>
    <property type="molecule type" value="Genomic_DNA"/>
</dbReference>
<evidence type="ECO:0000313" key="6">
    <source>
        <dbReference type="Proteomes" id="UP001595957"/>
    </source>
</evidence>
<name>A0ABV9F0G4_9SPHN</name>
<organism evidence="5 6">
    <name type="scientific">Sphingobium tyrosinilyticum</name>
    <dbReference type="NCBI Taxonomy" id="2715436"/>
    <lineage>
        <taxon>Bacteria</taxon>
        <taxon>Pseudomonadati</taxon>
        <taxon>Pseudomonadota</taxon>
        <taxon>Alphaproteobacteria</taxon>
        <taxon>Sphingomonadales</taxon>
        <taxon>Sphingomonadaceae</taxon>
        <taxon>Sphingobium</taxon>
    </lineage>
</organism>
<dbReference type="InterPro" id="IPR006683">
    <property type="entry name" value="Thioestr_dom"/>
</dbReference>
<evidence type="ECO:0000256" key="3">
    <source>
        <dbReference type="PROSITE-ProRule" id="PRU01106"/>
    </source>
</evidence>
<evidence type="ECO:0000259" key="4">
    <source>
        <dbReference type="PROSITE" id="PS51770"/>
    </source>
</evidence>
<dbReference type="Proteomes" id="UP001595957">
    <property type="component" value="Unassembled WGS sequence"/>
</dbReference>
<dbReference type="Pfam" id="PF03061">
    <property type="entry name" value="4HBT"/>
    <property type="match status" value="1"/>
</dbReference>
<evidence type="ECO:0000256" key="2">
    <source>
        <dbReference type="ARBA" id="ARBA00022801"/>
    </source>
</evidence>
<feature type="domain" description="HotDog ACOT-type" evidence="4">
    <location>
        <begin position="3"/>
        <end position="117"/>
    </location>
</feature>
<keyword evidence="6" id="KW-1185">Reference proteome</keyword>
<sequence>MTTDNRGELVLRVVPRLTEINSNGHIFGGWILSQMDIAGGIVAGRLARGAVATVAIDGMKFISPMLVGDVVAVYGREERRGRTSLGIRVDVVATRGVDQQEVDLTSGLFTFVALDEEHRPRVLPEG</sequence>
<dbReference type="PROSITE" id="PS51770">
    <property type="entry name" value="HOTDOG_ACOT"/>
    <property type="match status" value="1"/>
</dbReference>
<protein>
    <submittedName>
        <fullName evidence="5">Acyl-CoA thioesterase</fullName>
        <ecNumber evidence="5">3.1.2.20</ecNumber>
    </submittedName>
</protein>
<comment type="similarity">
    <text evidence="1">Belongs to the acyl coenzyme A hydrolase family.</text>
</comment>